<sequence>MNSVSASFKTNPINIDQIIPVDFKTVLKLPDTHAWTSTAAFPDHSPLISTHEGVPVVDLANPEAVTLIRRACEKWGMFQVTNHGVPSKLLNQIELQTKRLFALPTNQKVLAVRSPEDCVGYGLPRISTFFSKLMWSEGFTIFGSPIHHARQLWPNHHVDFCNVMVQYQKELMGLTERILGLIFMSLGLTQEDVKCFQPKNGSKHPQALLQLNSYPVCPDPTRAMGLAPHTDSSLLTVLYQNNITGLQVFRENVGWVPVHPITGAFVVNVGDLMHIMCNGRFKSALHRALVNKTHHRVSIAYFYGPPKDVKISPSLKLIDHDHPILYRPVTWKEYLDSKAIHFNKALDLIRYDVL</sequence>
<name>A0ABQ8I7M0_9ROSI</name>
<evidence type="ECO:0000256" key="1">
    <source>
        <dbReference type="ARBA" id="ARBA00022723"/>
    </source>
</evidence>
<dbReference type="Gene3D" id="2.60.120.330">
    <property type="entry name" value="B-lactam Antibiotic, Isopenicillin N Synthase, Chain"/>
    <property type="match status" value="1"/>
</dbReference>
<feature type="domain" description="Fe2OG dioxygenase" evidence="4">
    <location>
        <begin position="203"/>
        <end position="305"/>
    </location>
</feature>
<dbReference type="Pfam" id="PF03171">
    <property type="entry name" value="2OG-FeII_Oxy"/>
    <property type="match status" value="1"/>
</dbReference>
<dbReference type="InterPro" id="IPR050231">
    <property type="entry name" value="Iron_ascorbate_oxido_reductase"/>
</dbReference>
<keyword evidence="1 3" id="KW-0479">Metal-binding</keyword>
<keyword evidence="2 3" id="KW-0408">Iron</keyword>
<dbReference type="PROSITE" id="PS51471">
    <property type="entry name" value="FE2OG_OXY"/>
    <property type="match status" value="1"/>
</dbReference>
<reference evidence="5 6" key="1">
    <citation type="submission" date="2021-02" db="EMBL/GenBank/DDBJ databases">
        <title>Plant Genome Project.</title>
        <authorList>
            <person name="Zhang R.-G."/>
        </authorList>
    </citation>
    <scope>NUCLEOTIDE SEQUENCE [LARGE SCALE GENOMIC DNA]</scope>
    <source>
        <tissue evidence="5">Leaves</tissue>
    </source>
</reference>
<organism evidence="5 6">
    <name type="scientific">Xanthoceras sorbifolium</name>
    <dbReference type="NCBI Taxonomy" id="99658"/>
    <lineage>
        <taxon>Eukaryota</taxon>
        <taxon>Viridiplantae</taxon>
        <taxon>Streptophyta</taxon>
        <taxon>Embryophyta</taxon>
        <taxon>Tracheophyta</taxon>
        <taxon>Spermatophyta</taxon>
        <taxon>Magnoliopsida</taxon>
        <taxon>eudicotyledons</taxon>
        <taxon>Gunneridae</taxon>
        <taxon>Pentapetalae</taxon>
        <taxon>rosids</taxon>
        <taxon>malvids</taxon>
        <taxon>Sapindales</taxon>
        <taxon>Sapindaceae</taxon>
        <taxon>Xanthoceroideae</taxon>
        <taxon>Xanthoceras</taxon>
    </lineage>
</organism>
<dbReference type="InterPro" id="IPR026992">
    <property type="entry name" value="DIOX_N"/>
</dbReference>
<dbReference type="Proteomes" id="UP000827721">
    <property type="component" value="Unassembled WGS sequence"/>
</dbReference>
<dbReference type="SUPFAM" id="SSF51197">
    <property type="entry name" value="Clavaminate synthase-like"/>
    <property type="match status" value="1"/>
</dbReference>
<dbReference type="InterPro" id="IPR005123">
    <property type="entry name" value="Oxoglu/Fe-dep_dioxygenase_dom"/>
</dbReference>
<protein>
    <recommendedName>
        <fullName evidence="4">Fe2OG dioxygenase domain-containing protein</fullName>
    </recommendedName>
</protein>
<dbReference type="InterPro" id="IPR027443">
    <property type="entry name" value="IPNS-like_sf"/>
</dbReference>
<evidence type="ECO:0000256" key="2">
    <source>
        <dbReference type="ARBA" id="ARBA00023004"/>
    </source>
</evidence>
<dbReference type="EMBL" id="JAFEMO010000004">
    <property type="protein sequence ID" value="KAH7572337.1"/>
    <property type="molecule type" value="Genomic_DNA"/>
</dbReference>
<evidence type="ECO:0000313" key="5">
    <source>
        <dbReference type="EMBL" id="KAH7572337.1"/>
    </source>
</evidence>
<comment type="caution">
    <text evidence="5">The sequence shown here is derived from an EMBL/GenBank/DDBJ whole genome shotgun (WGS) entry which is preliminary data.</text>
</comment>
<gene>
    <name evidence="5" type="ORF">JRO89_XS04G0239900</name>
</gene>
<dbReference type="Pfam" id="PF14226">
    <property type="entry name" value="DIOX_N"/>
    <property type="match status" value="1"/>
</dbReference>
<evidence type="ECO:0000259" key="4">
    <source>
        <dbReference type="PROSITE" id="PS51471"/>
    </source>
</evidence>
<comment type="similarity">
    <text evidence="3">Belongs to the iron/ascorbate-dependent oxidoreductase family.</text>
</comment>
<keyword evidence="6" id="KW-1185">Reference proteome</keyword>
<evidence type="ECO:0000256" key="3">
    <source>
        <dbReference type="RuleBase" id="RU003682"/>
    </source>
</evidence>
<accession>A0ABQ8I7M0</accession>
<proteinExistence type="inferred from homology"/>
<dbReference type="InterPro" id="IPR044861">
    <property type="entry name" value="IPNS-like_FE2OG_OXY"/>
</dbReference>
<keyword evidence="3" id="KW-0560">Oxidoreductase</keyword>
<evidence type="ECO:0000313" key="6">
    <source>
        <dbReference type="Proteomes" id="UP000827721"/>
    </source>
</evidence>
<dbReference type="PANTHER" id="PTHR47990">
    <property type="entry name" value="2-OXOGLUTARATE (2OG) AND FE(II)-DEPENDENT OXYGENASE SUPERFAMILY PROTEIN-RELATED"/>
    <property type="match status" value="1"/>
</dbReference>